<feature type="transmembrane region" description="Helical" evidence="1">
    <location>
        <begin position="108"/>
        <end position="131"/>
    </location>
</feature>
<feature type="transmembrane region" description="Helical" evidence="1">
    <location>
        <begin position="80"/>
        <end position="102"/>
    </location>
</feature>
<organism evidence="2 3">
    <name type="scientific">Listeria seeligeri</name>
    <dbReference type="NCBI Taxonomy" id="1640"/>
    <lineage>
        <taxon>Bacteria</taxon>
        <taxon>Bacillati</taxon>
        <taxon>Bacillota</taxon>
        <taxon>Bacilli</taxon>
        <taxon>Bacillales</taxon>
        <taxon>Listeriaceae</taxon>
        <taxon>Listeria</taxon>
    </lineage>
</organism>
<evidence type="ECO:0000313" key="3">
    <source>
        <dbReference type="Proteomes" id="UP000523362"/>
    </source>
</evidence>
<protein>
    <recommendedName>
        <fullName evidence="4">2'-O-methyl transferase</fullName>
    </recommendedName>
</protein>
<evidence type="ECO:0008006" key="4">
    <source>
        <dbReference type="Google" id="ProtNLM"/>
    </source>
</evidence>
<keyword evidence="1" id="KW-0812">Transmembrane</keyword>
<dbReference type="AlphaFoldDB" id="A0A7X1C7L6"/>
<proteinExistence type="predicted"/>
<evidence type="ECO:0000256" key="1">
    <source>
        <dbReference type="SAM" id="Phobius"/>
    </source>
</evidence>
<dbReference type="EMBL" id="JAARRG010000016">
    <property type="protein sequence ID" value="MBC1487369.1"/>
    <property type="molecule type" value="Genomic_DNA"/>
</dbReference>
<keyword evidence="1" id="KW-0472">Membrane</keyword>
<comment type="caution">
    <text evidence="2">The sequence shown here is derived from an EMBL/GenBank/DDBJ whole genome shotgun (WGS) entry which is preliminary data.</text>
</comment>
<gene>
    <name evidence="2" type="ORF">HB897_14140</name>
</gene>
<name>A0A7X1C7L6_LISSE</name>
<keyword evidence="1" id="KW-1133">Transmembrane helix</keyword>
<evidence type="ECO:0000313" key="2">
    <source>
        <dbReference type="EMBL" id="MBC1487369.1"/>
    </source>
</evidence>
<dbReference type="Proteomes" id="UP000523362">
    <property type="component" value="Unassembled WGS sequence"/>
</dbReference>
<feature type="transmembrane region" description="Helical" evidence="1">
    <location>
        <begin position="38"/>
        <end position="59"/>
    </location>
</feature>
<dbReference type="RefSeq" id="WP_185337134.1">
    <property type="nucleotide sequence ID" value="NZ_CP063071.1"/>
</dbReference>
<accession>A0A7X1C7L6</accession>
<reference evidence="2 3" key="1">
    <citation type="submission" date="2020-03" db="EMBL/GenBank/DDBJ databases">
        <title>Soil Listeria distribution.</title>
        <authorList>
            <person name="Liao J."/>
            <person name="Wiedmann M."/>
        </authorList>
    </citation>
    <scope>NUCLEOTIDE SEQUENCE [LARGE SCALE GENOMIC DNA]</scope>
    <source>
        <strain evidence="2 3">FSL L7-1560</strain>
    </source>
</reference>
<sequence>MRKYRLMRIVSMILITVSAFLIMPIANGEQPLTENSLLDLFVIVAIGVFFSIFIFKETFEKQYKKEKSEKDERYFRNRNTFSFYFIIISAILVPILLTVLSAKEKVEVSLSSLAIGYIVICFFYMFCLEIIQRKA</sequence>